<feature type="transmembrane region" description="Helical" evidence="2">
    <location>
        <begin position="97"/>
        <end position="120"/>
    </location>
</feature>
<evidence type="ECO:0000313" key="5">
    <source>
        <dbReference type="Proteomes" id="UP000288929"/>
    </source>
</evidence>
<feature type="transmembrane region" description="Helical" evidence="2">
    <location>
        <begin position="6"/>
        <end position="26"/>
    </location>
</feature>
<protein>
    <submittedName>
        <fullName evidence="4">Type IV leader peptidase family protein</fullName>
    </submittedName>
</protein>
<keyword evidence="2" id="KW-0472">Membrane</keyword>
<dbReference type="PANTHER" id="PTHR30487">
    <property type="entry name" value="TYPE 4 PREPILIN-LIKE PROTEINS LEADER PEPTIDE-PROCESSING ENZYME"/>
    <property type="match status" value="1"/>
</dbReference>
<keyword evidence="2" id="KW-1133">Transmembrane helix</keyword>
<dbReference type="EMBL" id="CP035299">
    <property type="protein sequence ID" value="QAU52288.1"/>
    <property type="molecule type" value="Genomic_DNA"/>
</dbReference>
<dbReference type="InterPro" id="IPR050882">
    <property type="entry name" value="Prepilin_peptidase/N-MTase"/>
</dbReference>
<evidence type="ECO:0000256" key="1">
    <source>
        <dbReference type="ARBA" id="ARBA00005801"/>
    </source>
</evidence>
<dbReference type="Gene3D" id="1.20.120.1220">
    <property type="match status" value="1"/>
</dbReference>
<keyword evidence="2" id="KW-0812">Transmembrane</keyword>
<comment type="similarity">
    <text evidence="1">Belongs to the peptidase A24 family.</text>
</comment>
<proteinExistence type="inferred from homology"/>
<keyword evidence="5" id="KW-1185">Reference proteome</keyword>
<dbReference type="GO" id="GO:0006465">
    <property type="term" value="P:signal peptide processing"/>
    <property type="evidence" value="ECO:0007669"/>
    <property type="project" value="TreeGrafter"/>
</dbReference>
<dbReference type="InterPro" id="IPR000045">
    <property type="entry name" value="Prepilin_IV_endopep_pep"/>
</dbReference>
<gene>
    <name evidence="4" type="ORF">CPELA_05080</name>
</gene>
<dbReference type="OrthoDB" id="4428077at2"/>
<organism evidence="4 5">
    <name type="scientific">Corynebacterium pelargi</name>
    <dbReference type="NCBI Taxonomy" id="1471400"/>
    <lineage>
        <taxon>Bacteria</taxon>
        <taxon>Bacillati</taxon>
        <taxon>Actinomycetota</taxon>
        <taxon>Actinomycetes</taxon>
        <taxon>Mycobacteriales</taxon>
        <taxon>Corynebacteriaceae</taxon>
        <taxon>Corynebacterium</taxon>
    </lineage>
</organism>
<accession>A0A410W8L8</accession>
<dbReference type="GO" id="GO:0005886">
    <property type="term" value="C:plasma membrane"/>
    <property type="evidence" value="ECO:0007669"/>
    <property type="project" value="TreeGrafter"/>
</dbReference>
<sequence length="152" mass="15810">MAKPATVTPMGIWGLVYASWAIYLSAWDIQQQRLPNHATLPAAVVVGVWRAVQDPAYLVPGIAWFALYAILAMLMPGGVGGGDLKLAPTLGWILGPLGFQTVLLAIVVASLLSLLLGIAYRCSGQRGSAGIPHGPGMLLGAALAYGFSAHGF</sequence>
<feature type="transmembrane region" description="Helical" evidence="2">
    <location>
        <begin position="57"/>
        <end position="77"/>
    </location>
</feature>
<reference evidence="4 5" key="1">
    <citation type="submission" date="2019-01" db="EMBL/GenBank/DDBJ databases">
        <authorList>
            <person name="Ruckert C."/>
            <person name="Busche T."/>
            <person name="Kalinowski J."/>
        </authorList>
    </citation>
    <scope>NUCLEOTIDE SEQUENCE [LARGE SCALE GENOMIC DNA]</scope>
    <source>
        <strain evidence="4 5">136/3</strain>
    </source>
</reference>
<evidence type="ECO:0000259" key="3">
    <source>
        <dbReference type="Pfam" id="PF01478"/>
    </source>
</evidence>
<evidence type="ECO:0000256" key="2">
    <source>
        <dbReference type="SAM" id="Phobius"/>
    </source>
</evidence>
<dbReference type="AlphaFoldDB" id="A0A410W8L8"/>
<dbReference type="PANTHER" id="PTHR30487:SF0">
    <property type="entry name" value="PREPILIN LEADER PEPTIDASE_N-METHYLTRANSFERASE-RELATED"/>
    <property type="match status" value="1"/>
</dbReference>
<name>A0A410W8L8_9CORY</name>
<feature type="domain" description="Prepilin type IV endopeptidase peptidase" evidence="3">
    <location>
        <begin position="15"/>
        <end position="118"/>
    </location>
</feature>
<dbReference type="GO" id="GO:0004190">
    <property type="term" value="F:aspartic-type endopeptidase activity"/>
    <property type="evidence" value="ECO:0007669"/>
    <property type="project" value="InterPro"/>
</dbReference>
<dbReference type="Proteomes" id="UP000288929">
    <property type="component" value="Chromosome"/>
</dbReference>
<dbReference type="KEGG" id="cpeg:CPELA_05080"/>
<evidence type="ECO:0000313" key="4">
    <source>
        <dbReference type="EMBL" id="QAU52288.1"/>
    </source>
</evidence>
<dbReference type="Pfam" id="PF01478">
    <property type="entry name" value="Peptidase_A24"/>
    <property type="match status" value="1"/>
</dbReference>